<dbReference type="GO" id="GO:0005975">
    <property type="term" value="P:carbohydrate metabolic process"/>
    <property type="evidence" value="ECO:0007669"/>
    <property type="project" value="UniProtKB-ARBA"/>
</dbReference>
<keyword evidence="7" id="KW-1185">Reference proteome</keyword>
<comment type="similarity">
    <text evidence="1">Belongs to the glycosyl hydrolase 2 family.</text>
</comment>
<evidence type="ECO:0000256" key="1">
    <source>
        <dbReference type="ARBA" id="ARBA00007401"/>
    </source>
</evidence>
<dbReference type="Gene3D" id="3.20.20.80">
    <property type="entry name" value="Glycosidases"/>
    <property type="match status" value="1"/>
</dbReference>
<dbReference type="PANTHER" id="PTHR42732:SF1">
    <property type="entry name" value="BETA-MANNOSIDASE"/>
    <property type="match status" value="1"/>
</dbReference>
<keyword evidence="2" id="KW-0378">Hydrolase</keyword>
<dbReference type="STRING" id="1338436.LK10_04415"/>
<proteinExistence type="inferred from homology"/>
<feature type="domain" description="DUF4982" evidence="4">
    <location>
        <begin position="241"/>
        <end position="298"/>
    </location>
</feature>
<reference evidence="6 7" key="1">
    <citation type="submission" date="2014-09" db="EMBL/GenBank/DDBJ databases">
        <title>Genome sequence of Sinomonas sp. MUSC 117.</title>
        <authorList>
            <person name="Lee L.-H."/>
        </authorList>
    </citation>
    <scope>NUCLEOTIDE SEQUENCE [LARGE SCALE GENOMIC DNA]</scope>
    <source>
        <strain evidence="6 7">MUSC 117</strain>
    </source>
</reference>
<dbReference type="InterPro" id="IPR040605">
    <property type="entry name" value="Glyco_hydro2_dom5"/>
</dbReference>
<dbReference type="Pfam" id="PF16355">
    <property type="entry name" value="DUF4982"/>
    <property type="match status" value="1"/>
</dbReference>
<dbReference type="InterPro" id="IPR051913">
    <property type="entry name" value="GH2_Domain-Containing"/>
</dbReference>
<dbReference type="InterPro" id="IPR013783">
    <property type="entry name" value="Ig-like_fold"/>
</dbReference>
<dbReference type="PANTHER" id="PTHR42732">
    <property type="entry name" value="BETA-GALACTOSIDASE"/>
    <property type="match status" value="1"/>
</dbReference>
<dbReference type="AlphaFoldDB" id="A0A0B2ARP6"/>
<evidence type="ECO:0008006" key="8">
    <source>
        <dbReference type="Google" id="ProtNLM"/>
    </source>
</evidence>
<dbReference type="GO" id="GO:0016798">
    <property type="term" value="F:hydrolase activity, acting on glycosyl bonds"/>
    <property type="evidence" value="ECO:0007669"/>
    <property type="project" value="UniProtKB-KW"/>
</dbReference>
<dbReference type="InterPro" id="IPR017853">
    <property type="entry name" value="GH"/>
</dbReference>
<comment type="caution">
    <text evidence="6">The sequence shown here is derived from an EMBL/GenBank/DDBJ whole genome shotgun (WGS) entry which is preliminary data.</text>
</comment>
<dbReference type="SUPFAM" id="SSF51445">
    <property type="entry name" value="(Trans)glycosidases"/>
    <property type="match status" value="1"/>
</dbReference>
<dbReference type="Proteomes" id="UP000030982">
    <property type="component" value="Unassembled WGS sequence"/>
</dbReference>
<dbReference type="Gene3D" id="2.60.40.10">
    <property type="entry name" value="Immunoglobulins"/>
    <property type="match status" value="2"/>
</dbReference>
<evidence type="ECO:0000259" key="5">
    <source>
        <dbReference type="Pfam" id="PF18565"/>
    </source>
</evidence>
<dbReference type="RefSeq" id="WP_043120484.1">
    <property type="nucleotide sequence ID" value="NZ_JTDL01000066.1"/>
</dbReference>
<sequence>FGASLGRRMAEKVRSLDPDRFVTNGINGFVSVIDDVVKMMGAGAFGEASGTPDGGGFDGVNDAMTSSGGMDGMNQLSRSSLVTERTMESFGILDVAGMNYGDARYELDGVERPRRIIVGSETYPARIAHNWPLVLKHTRVIGDFTWTGWDYIGEVGIGRPRYEGESLELEAPYPWLLAWCGDIDITGYRRPASYFREIVFGLRTSPYISVRSPAVGQRAQFRGGWAWTDSQGSWTWDAEEGAKVVVEVYSADEEVELLLDGCSLGHRPAGPEHGYTALFDVEYQPGELVAVGRSGGLETGRMAIASRRGDASLRLRPERESVSLHPGALLYVPIEIADESGTLLTTEDVQVTVTVEGPAVLQALGSARPDNEESFSGTSHRSFRGRLLAIVRPTGQGTVRVAATAEGLPAAEVRLEVTAR</sequence>
<name>A0A0B2ARP6_9MICC</name>
<evidence type="ECO:0000313" key="6">
    <source>
        <dbReference type="EMBL" id="KHL04624.1"/>
    </source>
</evidence>
<evidence type="ECO:0000256" key="2">
    <source>
        <dbReference type="ARBA" id="ARBA00022801"/>
    </source>
</evidence>
<keyword evidence="3" id="KW-0326">Glycosidase</keyword>
<protein>
    <recommendedName>
        <fullName evidence="8">Glycoside hydrolase family 2</fullName>
    </recommendedName>
</protein>
<evidence type="ECO:0000256" key="3">
    <source>
        <dbReference type="ARBA" id="ARBA00023295"/>
    </source>
</evidence>
<organism evidence="6 7">
    <name type="scientific">Sinomonas humi</name>
    <dbReference type="NCBI Taxonomy" id="1338436"/>
    <lineage>
        <taxon>Bacteria</taxon>
        <taxon>Bacillati</taxon>
        <taxon>Actinomycetota</taxon>
        <taxon>Actinomycetes</taxon>
        <taxon>Micrococcales</taxon>
        <taxon>Micrococcaceae</taxon>
        <taxon>Sinomonas</taxon>
    </lineage>
</organism>
<evidence type="ECO:0000259" key="4">
    <source>
        <dbReference type="Pfam" id="PF16355"/>
    </source>
</evidence>
<feature type="domain" description="Glycoside hydrolase family 2" evidence="5">
    <location>
        <begin position="313"/>
        <end position="413"/>
    </location>
</feature>
<feature type="non-terminal residue" evidence="6">
    <location>
        <position position="1"/>
    </location>
</feature>
<dbReference type="EMBL" id="JTDL01000066">
    <property type="protein sequence ID" value="KHL04624.1"/>
    <property type="molecule type" value="Genomic_DNA"/>
</dbReference>
<dbReference type="Pfam" id="PF18565">
    <property type="entry name" value="Glyco_hydro2_C5"/>
    <property type="match status" value="1"/>
</dbReference>
<accession>A0A0B2ARP6</accession>
<evidence type="ECO:0000313" key="7">
    <source>
        <dbReference type="Proteomes" id="UP000030982"/>
    </source>
</evidence>
<dbReference type="InterPro" id="IPR032311">
    <property type="entry name" value="DUF4982"/>
</dbReference>
<gene>
    <name evidence="6" type="ORF">LK10_04415</name>
</gene>